<gene>
    <name evidence="17" type="primary">LOC114244591</name>
</gene>
<dbReference type="SUPFAM" id="SSF57716">
    <property type="entry name" value="Glucocorticoid receptor-like (DNA-binding domain)"/>
    <property type="match status" value="1"/>
</dbReference>
<evidence type="ECO:0000256" key="9">
    <source>
        <dbReference type="ARBA" id="ARBA00023163"/>
    </source>
</evidence>
<feature type="binding site" evidence="12">
    <location>
        <position position="702"/>
    </location>
    <ligand>
        <name>Zn(2+)</name>
        <dbReference type="ChEBI" id="CHEBI:29105"/>
    </ligand>
</feature>
<evidence type="ECO:0000256" key="2">
    <source>
        <dbReference type="ARBA" id="ARBA00006991"/>
    </source>
</evidence>
<dbReference type="GO" id="GO:0000981">
    <property type="term" value="F:DNA-binding transcription factor activity, RNA polymerase II-specific"/>
    <property type="evidence" value="ECO:0007669"/>
    <property type="project" value="TreeGrafter"/>
</dbReference>
<evidence type="ECO:0000259" key="14">
    <source>
        <dbReference type="PROSITE" id="PS50157"/>
    </source>
</evidence>
<feature type="domain" description="C2H2-type" evidence="14">
    <location>
        <begin position="941"/>
        <end position="968"/>
    </location>
</feature>
<keyword evidence="6 12" id="KW-0862">Zinc</keyword>
<name>A0A6J2JVL0_BOMMA</name>
<keyword evidence="9" id="KW-0804">Transcription</keyword>
<evidence type="ECO:0000256" key="6">
    <source>
        <dbReference type="ARBA" id="ARBA00022833"/>
    </source>
</evidence>
<keyword evidence="8" id="KW-0238">DNA-binding</keyword>
<dbReference type="SUPFAM" id="SSF46689">
    <property type="entry name" value="Homeodomain-like"/>
    <property type="match status" value="1"/>
</dbReference>
<dbReference type="InterPro" id="IPR012934">
    <property type="entry name" value="Znf_AD"/>
</dbReference>
<feature type="domain" description="C2H2-type" evidence="14">
    <location>
        <begin position="1232"/>
        <end position="1259"/>
    </location>
</feature>
<dbReference type="InterPro" id="IPR009057">
    <property type="entry name" value="Homeodomain-like_sf"/>
</dbReference>
<dbReference type="KEGG" id="bman:114244591"/>
<dbReference type="SMART" id="SM00355">
    <property type="entry name" value="ZnF_C2H2"/>
    <property type="match status" value="19"/>
</dbReference>
<evidence type="ECO:0000256" key="10">
    <source>
        <dbReference type="ARBA" id="ARBA00023242"/>
    </source>
</evidence>
<feature type="binding site" evidence="12">
    <location>
        <position position="705"/>
    </location>
    <ligand>
        <name>Zn(2+)</name>
        <dbReference type="ChEBI" id="CHEBI:29105"/>
    </ligand>
</feature>
<dbReference type="SUPFAM" id="SSF57667">
    <property type="entry name" value="beta-beta-alpha zinc fingers"/>
    <property type="match status" value="7"/>
</dbReference>
<dbReference type="SMART" id="SM00868">
    <property type="entry name" value="zf-AD"/>
    <property type="match status" value="2"/>
</dbReference>
<dbReference type="Pfam" id="PF13894">
    <property type="entry name" value="zf-C2H2_4"/>
    <property type="match status" value="1"/>
</dbReference>
<feature type="binding site" evidence="12">
    <location>
        <position position="753"/>
    </location>
    <ligand>
        <name>Zn(2+)</name>
        <dbReference type="ChEBI" id="CHEBI:29105"/>
    </ligand>
</feature>
<dbReference type="FunFam" id="3.30.160.60:FF:001480">
    <property type="entry name" value="Si:cabz01071911.3"/>
    <property type="match status" value="1"/>
</dbReference>
<dbReference type="PANTHER" id="PTHR24379:SF127">
    <property type="entry name" value="BLOODY FINGERS-RELATED"/>
    <property type="match status" value="1"/>
</dbReference>
<dbReference type="GeneID" id="114244591"/>
<feature type="domain" description="C2H2-type" evidence="14">
    <location>
        <begin position="602"/>
        <end position="630"/>
    </location>
</feature>
<keyword evidence="4" id="KW-0677">Repeat</keyword>
<feature type="region of interest" description="Disordered" evidence="13">
    <location>
        <begin position="175"/>
        <end position="194"/>
    </location>
</feature>
<feature type="domain" description="C2H2-type" evidence="14">
    <location>
        <begin position="631"/>
        <end position="658"/>
    </location>
</feature>
<dbReference type="Gene3D" id="1.10.10.60">
    <property type="entry name" value="Homeodomain-like"/>
    <property type="match status" value="1"/>
</dbReference>
<reference evidence="17" key="1">
    <citation type="submission" date="2025-08" db="UniProtKB">
        <authorList>
            <consortium name="RefSeq"/>
        </authorList>
    </citation>
    <scope>IDENTIFICATION</scope>
    <source>
        <tissue evidence="17">Silk gland</tissue>
    </source>
</reference>
<feature type="domain" description="C2H2-type" evidence="14">
    <location>
        <begin position="1088"/>
        <end position="1116"/>
    </location>
</feature>
<evidence type="ECO:0000256" key="11">
    <source>
        <dbReference type="PROSITE-ProRule" id="PRU00042"/>
    </source>
</evidence>
<keyword evidence="16" id="KW-1185">Reference proteome</keyword>
<keyword evidence="7" id="KW-0805">Transcription regulation</keyword>
<keyword evidence="3 12" id="KW-0479">Metal-binding</keyword>
<dbReference type="Pfam" id="PF00096">
    <property type="entry name" value="zf-C2H2"/>
    <property type="match status" value="5"/>
</dbReference>
<feature type="domain" description="C2H2-type" evidence="14">
    <location>
        <begin position="1204"/>
        <end position="1231"/>
    </location>
</feature>
<keyword evidence="5 11" id="KW-0863">Zinc-finger</keyword>
<comment type="similarity">
    <text evidence="2">Belongs to the krueppel C2H2-type zinc-finger protein family.</text>
</comment>
<feature type="domain" description="C2H2-type" evidence="14">
    <location>
        <begin position="488"/>
        <end position="515"/>
    </location>
</feature>
<comment type="subcellular location">
    <subcellularLocation>
        <location evidence="1">Nucleus</location>
    </subcellularLocation>
</comment>
<feature type="domain" description="C2H2-type" evidence="14">
    <location>
        <begin position="574"/>
        <end position="602"/>
    </location>
</feature>
<dbReference type="GO" id="GO:0000977">
    <property type="term" value="F:RNA polymerase II transcription regulatory region sequence-specific DNA binding"/>
    <property type="evidence" value="ECO:0007669"/>
    <property type="project" value="TreeGrafter"/>
</dbReference>
<dbReference type="PROSITE" id="PS00028">
    <property type="entry name" value="ZINC_FINGER_C2H2_1"/>
    <property type="match status" value="13"/>
</dbReference>
<sequence>METEVKMYFGRCRCCLEYGYLKYLWSEHKWQGHTEVYGEMLTKCYAFSWIQLDSEDYNQICDPCIKRLRESCSFRNLVIRSQKQLMDEISNGHESTIKIEYVNEAEKDSSEPELTRDTVYEEVEFLDDAPVDVKPKENVDRKRMSISPTKRKLPNKQAKNIDNRLTKYVVGDPEKTMDVSRSKKNSRIDTTNHNGISNRMLTEELDEYSDKQTLVPKIEFLEVESQEIVEEINKDEEIGLEKKTYEEVEYLEEDVTDNSQLEKDPITVCLTRKWPKKLPRAERNKRYLQYTEEDLRNGVEAVRNNRMSRLEAAEFYNVPRKTLAAKLKMDEESVDPAREEMYVFIKEIKKILSFTNATPYKSKMSTYSCAYCTEVYFQTADDLRNHTRTNHIDERTKKVDLMMRPHAMNEILKLDVKNLICVVCCIPMDDWNGLFRHLKNTHGIVFTYAYKRVIPYILDEEPDCVLCKQHFTNYVQLDVHMNSHYDNYVCDDCGQTFISAARLKNHSKKHDVGKHTCKYCNKVFGLEHYLKKHEAVVHKARLYYKCYHCPEKLPSDRERKEHIEANHREKVKEISCDMCGKIFNWRQYYIAHLRKVHGDRKYECTVCDKKFSQNGDLSRHVESRHNGAKNHVCPMCERRYSSKAALVTHFKIHSNNNEVVVINYTCIMTERVIWLGRRLFLRDYTYKLTVRMLMSNKKYGECRCCSAKGKHRDITKEYYHNGLREVFIDNFIECFNLFLSTHKQLTTLICSSCVSRLRDACRFRNLVVNTERKLLEAVGGQGQPVFVNVPVDESSPDTEFDIKVEQNSDIKEEPQDSDDELLGLDNTVDDDYDIDLDVREDLVEGEEELLARFRSEVLDPLPTRHTLRQICPNYARHLDLLKGITVFPRTLKKLLKENESRRPMIAGNVYITEKVGQVVNATTLLKYSNMTPFKSRGRKGFLCFYCPNIFESATKLREHTSEHDKELINGILKTYITESLVVNVDVTDLACTICGQFLKSLNEMKSHLTGVHKMKYYSEFTDRLIPFKLDVNMFVCQVCECNFETFGAIERHMNVHYRNYICKECGTGFVTRARLKVHFGNTHVGGAFPCEMCGKMFVTQLRLKNHINSVHKMVKRFRCNKCSERFTEYVYRQKHLEDVHGVPSIKYKCNVCEKSFSRRYNLSMHMKRDHLEEKNFQCELCPYKCFSNKQLSMHMIKHNGEKIYECSVCKKSYARKKTLSEHMKIHNNDRRFACAVCGQAFVQKCSLKGHMKTHHLEYNLA</sequence>
<dbReference type="OrthoDB" id="7295497at2759"/>
<evidence type="ECO:0000256" key="13">
    <source>
        <dbReference type="SAM" id="MobiDB-lite"/>
    </source>
</evidence>
<evidence type="ECO:0000256" key="5">
    <source>
        <dbReference type="ARBA" id="ARBA00022771"/>
    </source>
</evidence>
<dbReference type="GO" id="GO:0005634">
    <property type="term" value="C:nucleus"/>
    <property type="evidence" value="ECO:0007669"/>
    <property type="project" value="UniProtKB-SubCell"/>
</dbReference>
<dbReference type="PROSITE" id="PS51915">
    <property type="entry name" value="ZAD"/>
    <property type="match status" value="1"/>
</dbReference>
<evidence type="ECO:0000256" key="12">
    <source>
        <dbReference type="PROSITE-ProRule" id="PRU01263"/>
    </source>
</evidence>
<dbReference type="RefSeq" id="XP_028032259.1">
    <property type="nucleotide sequence ID" value="XM_028176458.1"/>
</dbReference>
<feature type="binding site" evidence="12">
    <location>
        <position position="750"/>
    </location>
    <ligand>
        <name>Zn(2+)</name>
        <dbReference type="ChEBI" id="CHEBI:29105"/>
    </ligand>
</feature>
<feature type="domain" description="C2H2-type" evidence="14">
    <location>
        <begin position="1060"/>
        <end position="1085"/>
    </location>
</feature>
<proteinExistence type="inferred from homology"/>
<evidence type="ECO:0000256" key="7">
    <source>
        <dbReference type="ARBA" id="ARBA00023015"/>
    </source>
</evidence>
<evidence type="ECO:0000256" key="8">
    <source>
        <dbReference type="ARBA" id="ARBA00023125"/>
    </source>
</evidence>
<feature type="domain" description="C2H2-type" evidence="14">
    <location>
        <begin position="1147"/>
        <end position="1175"/>
    </location>
</feature>
<dbReference type="Proteomes" id="UP000504629">
    <property type="component" value="Unplaced"/>
</dbReference>
<evidence type="ECO:0000313" key="16">
    <source>
        <dbReference type="Proteomes" id="UP000504629"/>
    </source>
</evidence>
<protein>
    <submittedName>
        <fullName evidence="17">Zinc finger protein 236-like</fullName>
    </submittedName>
</protein>
<dbReference type="PROSITE" id="PS50157">
    <property type="entry name" value="ZINC_FINGER_C2H2_2"/>
    <property type="match status" value="13"/>
</dbReference>
<evidence type="ECO:0000259" key="15">
    <source>
        <dbReference type="PROSITE" id="PS51915"/>
    </source>
</evidence>
<evidence type="ECO:0000313" key="17">
    <source>
        <dbReference type="RefSeq" id="XP_028032259.1"/>
    </source>
</evidence>
<feature type="domain" description="ZAD" evidence="15">
    <location>
        <begin position="700"/>
        <end position="777"/>
    </location>
</feature>
<accession>A0A6J2JVL0</accession>
<dbReference type="FunFam" id="3.30.160.60:FF:000446">
    <property type="entry name" value="Zinc finger protein"/>
    <property type="match status" value="1"/>
</dbReference>
<evidence type="ECO:0000256" key="1">
    <source>
        <dbReference type="ARBA" id="ARBA00004123"/>
    </source>
</evidence>
<dbReference type="GO" id="GO:0008270">
    <property type="term" value="F:zinc ion binding"/>
    <property type="evidence" value="ECO:0007669"/>
    <property type="project" value="UniProtKB-UniRule"/>
</dbReference>
<dbReference type="InterPro" id="IPR036236">
    <property type="entry name" value="Znf_C2H2_sf"/>
</dbReference>
<evidence type="ECO:0000256" key="4">
    <source>
        <dbReference type="ARBA" id="ARBA00022737"/>
    </source>
</evidence>
<feature type="domain" description="C2H2-type" evidence="14">
    <location>
        <begin position="515"/>
        <end position="538"/>
    </location>
</feature>
<feature type="domain" description="C2H2-type" evidence="14">
    <location>
        <begin position="1176"/>
        <end position="1203"/>
    </location>
</feature>
<dbReference type="PANTHER" id="PTHR24379">
    <property type="entry name" value="KRAB AND ZINC FINGER DOMAIN-CONTAINING"/>
    <property type="match status" value="1"/>
</dbReference>
<organism evidence="16 17">
    <name type="scientific">Bombyx mandarina</name>
    <name type="common">Wild silk moth</name>
    <name type="synonym">Wild silkworm</name>
    <dbReference type="NCBI Taxonomy" id="7092"/>
    <lineage>
        <taxon>Eukaryota</taxon>
        <taxon>Metazoa</taxon>
        <taxon>Ecdysozoa</taxon>
        <taxon>Arthropoda</taxon>
        <taxon>Hexapoda</taxon>
        <taxon>Insecta</taxon>
        <taxon>Pterygota</taxon>
        <taxon>Neoptera</taxon>
        <taxon>Endopterygota</taxon>
        <taxon>Lepidoptera</taxon>
        <taxon>Glossata</taxon>
        <taxon>Ditrysia</taxon>
        <taxon>Bombycoidea</taxon>
        <taxon>Bombycidae</taxon>
        <taxon>Bombycinae</taxon>
        <taxon>Bombyx</taxon>
    </lineage>
</organism>
<evidence type="ECO:0000256" key="3">
    <source>
        <dbReference type="ARBA" id="ARBA00022723"/>
    </source>
</evidence>
<dbReference type="InterPro" id="IPR013087">
    <property type="entry name" value="Znf_C2H2_type"/>
</dbReference>
<feature type="domain" description="C2H2-type" evidence="14">
    <location>
        <begin position="1117"/>
        <end position="1140"/>
    </location>
</feature>
<dbReference type="Gene3D" id="3.30.160.60">
    <property type="entry name" value="Classic Zinc Finger"/>
    <property type="match status" value="9"/>
</dbReference>
<keyword evidence="10" id="KW-0539">Nucleus</keyword>
<dbReference type="AlphaFoldDB" id="A0A6J2JVL0"/>